<evidence type="ECO:0000313" key="2">
    <source>
        <dbReference type="EMBL" id="CAE4576607.1"/>
    </source>
</evidence>
<proteinExistence type="predicted"/>
<dbReference type="AlphaFoldDB" id="A0A7S4Q9J0"/>
<accession>A0A7S4Q9J0</accession>
<gene>
    <name evidence="2" type="ORF">AMON00008_LOCUS16227</name>
</gene>
<evidence type="ECO:0000256" key="1">
    <source>
        <dbReference type="SAM" id="Coils"/>
    </source>
</evidence>
<feature type="coiled-coil region" evidence="1">
    <location>
        <begin position="65"/>
        <end position="114"/>
    </location>
</feature>
<name>A0A7S4Q9J0_9DINO</name>
<sequence>MPTSPPPMLSHELRTHLASVLVAERRHTAWKVQRERQHLGETAKEGQCKVATAAVQANATVAQAKADAHEAVARAEERFRAEQERCAAEIRAAEARAAAAREEALRRVRAAEAEREAARPGMRARVDKAEQARQQAVSVAQARAAQMKADVENRETRRIEEAEHRADALEREARGRLRLAHAQWFCALARMGSLPQCPRHAGGYRWWSVERQTASTSTFNTCGTGCCTRSGSGRRARTASTTTASGRRSRRWKSGCLLVAWFLRASSTGRWRRSRPLTRSRLRLRRLKRTGVGATARPSGQLRR</sequence>
<reference evidence="2" key="1">
    <citation type="submission" date="2021-01" db="EMBL/GenBank/DDBJ databases">
        <authorList>
            <person name="Corre E."/>
            <person name="Pelletier E."/>
            <person name="Niang G."/>
            <person name="Scheremetjew M."/>
            <person name="Finn R."/>
            <person name="Kale V."/>
            <person name="Holt S."/>
            <person name="Cochrane G."/>
            <person name="Meng A."/>
            <person name="Brown T."/>
            <person name="Cohen L."/>
        </authorList>
    </citation>
    <scope>NUCLEOTIDE SEQUENCE</scope>
    <source>
        <strain evidence="2">CCMP3105</strain>
    </source>
</reference>
<organism evidence="2">
    <name type="scientific">Alexandrium monilatum</name>
    <dbReference type="NCBI Taxonomy" id="311494"/>
    <lineage>
        <taxon>Eukaryota</taxon>
        <taxon>Sar</taxon>
        <taxon>Alveolata</taxon>
        <taxon>Dinophyceae</taxon>
        <taxon>Gonyaulacales</taxon>
        <taxon>Pyrocystaceae</taxon>
        <taxon>Alexandrium</taxon>
    </lineage>
</organism>
<keyword evidence="1" id="KW-0175">Coiled coil</keyword>
<dbReference type="EMBL" id="HBNR01024213">
    <property type="protein sequence ID" value="CAE4576607.1"/>
    <property type="molecule type" value="Transcribed_RNA"/>
</dbReference>
<protein>
    <submittedName>
        <fullName evidence="2">Uncharacterized protein</fullName>
    </submittedName>
</protein>
<feature type="coiled-coil region" evidence="1">
    <location>
        <begin position="152"/>
        <end position="179"/>
    </location>
</feature>